<dbReference type="OrthoDB" id="9794175at2"/>
<comment type="caution">
    <text evidence="7">The sequence shown here is derived from an EMBL/GenBank/DDBJ whole genome shotgun (WGS) entry which is preliminary data.</text>
</comment>
<proteinExistence type="predicted"/>
<keyword evidence="4" id="KW-0411">Iron-sulfur</keyword>
<keyword evidence="2" id="KW-0479">Metal-binding</keyword>
<organism evidence="7 8">
    <name type="scientific">Marinicauda salina</name>
    <dbReference type="NCBI Taxonomy" id="2135793"/>
    <lineage>
        <taxon>Bacteria</taxon>
        <taxon>Pseudomonadati</taxon>
        <taxon>Pseudomonadota</taxon>
        <taxon>Alphaproteobacteria</taxon>
        <taxon>Maricaulales</taxon>
        <taxon>Maricaulaceae</taxon>
        <taxon>Marinicauda</taxon>
    </lineage>
</organism>
<dbReference type="Pfam" id="PF00355">
    <property type="entry name" value="Rieske"/>
    <property type="match status" value="1"/>
</dbReference>
<dbReference type="Gene3D" id="2.102.10.10">
    <property type="entry name" value="Rieske [2Fe-2S] iron-sulphur domain"/>
    <property type="match status" value="1"/>
</dbReference>
<feature type="region of interest" description="Disordered" evidence="5">
    <location>
        <begin position="1"/>
        <end position="22"/>
    </location>
</feature>
<dbReference type="PROSITE" id="PS51296">
    <property type="entry name" value="RIESKE"/>
    <property type="match status" value="1"/>
</dbReference>
<evidence type="ECO:0000256" key="3">
    <source>
        <dbReference type="ARBA" id="ARBA00023004"/>
    </source>
</evidence>
<dbReference type="SUPFAM" id="SSF50022">
    <property type="entry name" value="ISP domain"/>
    <property type="match status" value="1"/>
</dbReference>
<protein>
    <submittedName>
        <fullName evidence="7">Ferredoxin</fullName>
    </submittedName>
</protein>
<dbReference type="InterPro" id="IPR036922">
    <property type="entry name" value="Rieske_2Fe-2S_sf"/>
</dbReference>
<dbReference type="GO" id="GO:0051537">
    <property type="term" value="F:2 iron, 2 sulfur cluster binding"/>
    <property type="evidence" value="ECO:0007669"/>
    <property type="project" value="UniProtKB-KW"/>
</dbReference>
<dbReference type="RefSeq" id="WP_109251468.1">
    <property type="nucleotide sequence ID" value="NZ_QEXV01000001.1"/>
</dbReference>
<dbReference type="AlphaFoldDB" id="A0A2U2BW46"/>
<evidence type="ECO:0000256" key="4">
    <source>
        <dbReference type="ARBA" id="ARBA00023014"/>
    </source>
</evidence>
<dbReference type="GO" id="GO:0046872">
    <property type="term" value="F:metal ion binding"/>
    <property type="evidence" value="ECO:0007669"/>
    <property type="project" value="UniProtKB-KW"/>
</dbReference>
<evidence type="ECO:0000256" key="1">
    <source>
        <dbReference type="ARBA" id="ARBA00022714"/>
    </source>
</evidence>
<evidence type="ECO:0000259" key="6">
    <source>
        <dbReference type="PROSITE" id="PS51296"/>
    </source>
</evidence>
<evidence type="ECO:0000256" key="2">
    <source>
        <dbReference type="ARBA" id="ARBA00022723"/>
    </source>
</evidence>
<feature type="domain" description="Rieske" evidence="6">
    <location>
        <begin position="9"/>
        <end position="110"/>
    </location>
</feature>
<dbReference type="EMBL" id="QEXV01000001">
    <property type="protein sequence ID" value="PWE18194.1"/>
    <property type="molecule type" value="Genomic_DNA"/>
</dbReference>
<keyword evidence="3" id="KW-0408">Iron</keyword>
<accession>A0A2U2BW46</accession>
<evidence type="ECO:0000256" key="5">
    <source>
        <dbReference type="SAM" id="MobiDB-lite"/>
    </source>
</evidence>
<reference evidence="8" key="1">
    <citation type="submission" date="2018-05" db="EMBL/GenBank/DDBJ databases">
        <authorList>
            <person name="Liu B.-T."/>
        </authorList>
    </citation>
    <scope>NUCLEOTIDE SEQUENCE [LARGE SCALE GENOMIC DNA]</scope>
    <source>
        <strain evidence="8">WD6-1</strain>
    </source>
</reference>
<keyword evidence="8" id="KW-1185">Reference proteome</keyword>
<name>A0A2U2BW46_9PROT</name>
<dbReference type="Proteomes" id="UP000245168">
    <property type="component" value="Unassembled WGS sequence"/>
</dbReference>
<dbReference type="InterPro" id="IPR017941">
    <property type="entry name" value="Rieske_2Fe-2S"/>
</dbReference>
<sequence length="111" mass="11224">MSDMPASGEKLKTLADIPDPGGAPADFEATPILILRSGEIVRAYVNVCPHAGRPLCLPSGRTLVQNGETLVCPFHGASFDIASGACTGGPAGKASLKPVAVRVEDGVVVAA</sequence>
<dbReference type="CDD" id="cd03467">
    <property type="entry name" value="Rieske"/>
    <property type="match status" value="1"/>
</dbReference>
<keyword evidence="1" id="KW-0001">2Fe-2S</keyword>
<evidence type="ECO:0000313" key="7">
    <source>
        <dbReference type="EMBL" id="PWE18194.1"/>
    </source>
</evidence>
<evidence type="ECO:0000313" key="8">
    <source>
        <dbReference type="Proteomes" id="UP000245168"/>
    </source>
</evidence>
<gene>
    <name evidence="7" type="ORF">DDZ18_00865</name>
</gene>